<dbReference type="AlphaFoldDB" id="A0A0N5ATH1"/>
<keyword evidence="5 7" id="KW-0472">Membrane</keyword>
<proteinExistence type="inferred from homology"/>
<dbReference type="InterPro" id="IPR026767">
    <property type="entry name" value="Tmem151"/>
</dbReference>
<comment type="similarity">
    <text evidence="2">Belongs to the TMEM151 family.</text>
</comment>
<reference evidence="9" key="1">
    <citation type="submission" date="2017-02" db="UniProtKB">
        <authorList>
            <consortium name="WormBaseParasite"/>
        </authorList>
    </citation>
    <scope>IDENTIFICATION</scope>
</reference>
<sequence>MTTVLDVHYCNFNISVILYLLFSHTRSSCAARYNFIPITFGVIMYITYIMECGHDYVKRCKIKKVSCAEADEYIKKVCAATPIVWWKSICYHYVRRTRQITRYRNGEAITSTQAYYQRANSHTFGDMFIYDICGVKDISKKLVDINHFGATKIHFSKNFLFASVQAAAEFEQQRSRFFGESELQDDYMEAREGFDFAEMQFIDELLVNASSYNTSPWYLKSAVFWCCSLLLLSWPLRFIRELRTAIVEYEITKLFGTNYISPSNLNFTGNLNHNFAAAEVVADRTNYFVVPSYSEAMRLDVSYQNDQFLFSNVRRQNRNSIIPLGNEDTVIPNYGAIGSGVHDTPQSRRVNRQSSFTQRLIQRFPRRSRSLNSMLARTFSRNDRVPLISQSPIPRSVAGMPPRSLSISALSTRWLSSGYEPIDEQDVDDCQHLVDDIAPSGEPPPPYEVALRMCAPLYDRLRRSANSITSRISSLSHSTSKDFSLRQQRAGHCSSRNDSLPSSAMP</sequence>
<protein>
    <submittedName>
        <fullName evidence="9">Transmembrane protein 151B</fullName>
    </submittedName>
</protein>
<keyword evidence="8" id="KW-1185">Reference proteome</keyword>
<name>A0A0N5ATH1_9BILA</name>
<evidence type="ECO:0000256" key="5">
    <source>
        <dbReference type="ARBA" id="ARBA00023136"/>
    </source>
</evidence>
<comment type="subcellular location">
    <subcellularLocation>
        <location evidence="1">Membrane</location>
        <topology evidence="1">Multi-pass membrane protein</topology>
    </subcellularLocation>
</comment>
<accession>A0A0N5ATH1</accession>
<evidence type="ECO:0000256" key="6">
    <source>
        <dbReference type="SAM" id="MobiDB-lite"/>
    </source>
</evidence>
<dbReference type="PANTHER" id="PTHR31893:SF5">
    <property type="entry name" value="TRANSMEMBRANE PROTEIN 151 HOMOLOG"/>
    <property type="match status" value="1"/>
</dbReference>
<evidence type="ECO:0000313" key="8">
    <source>
        <dbReference type="Proteomes" id="UP000046393"/>
    </source>
</evidence>
<keyword evidence="3 7" id="KW-0812">Transmembrane</keyword>
<feature type="compositionally biased region" description="Polar residues" evidence="6">
    <location>
        <begin position="494"/>
        <end position="506"/>
    </location>
</feature>
<dbReference type="GO" id="GO:0016020">
    <property type="term" value="C:membrane"/>
    <property type="evidence" value="ECO:0007669"/>
    <property type="project" value="UniProtKB-SubCell"/>
</dbReference>
<evidence type="ECO:0000256" key="4">
    <source>
        <dbReference type="ARBA" id="ARBA00022989"/>
    </source>
</evidence>
<evidence type="ECO:0000256" key="1">
    <source>
        <dbReference type="ARBA" id="ARBA00004141"/>
    </source>
</evidence>
<feature type="region of interest" description="Disordered" evidence="6">
    <location>
        <begin position="470"/>
        <end position="506"/>
    </location>
</feature>
<dbReference type="Pfam" id="PF14857">
    <property type="entry name" value="TMEM151"/>
    <property type="match status" value="1"/>
</dbReference>
<dbReference type="Proteomes" id="UP000046393">
    <property type="component" value="Unplaced"/>
</dbReference>
<keyword evidence="4 7" id="KW-1133">Transmembrane helix</keyword>
<evidence type="ECO:0000313" key="9">
    <source>
        <dbReference type="WBParaSite" id="SMUV_0000812701-mRNA-1"/>
    </source>
</evidence>
<evidence type="ECO:0000256" key="2">
    <source>
        <dbReference type="ARBA" id="ARBA00009583"/>
    </source>
</evidence>
<feature type="transmembrane region" description="Helical" evidence="7">
    <location>
        <begin position="34"/>
        <end position="50"/>
    </location>
</feature>
<organism evidence="8 9">
    <name type="scientific">Syphacia muris</name>
    <dbReference type="NCBI Taxonomy" id="451379"/>
    <lineage>
        <taxon>Eukaryota</taxon>
        <taxon>Metazoa</taxon>
        <taxon>Ecdysozoa</taxon>
        <taxon>Nematoda</taxon>
        <taxon>Chromadorea</taxon>
        <taxon>Rhabditida</taxon>
        <taxon>Spirurina</taxon>
        <taxon>Oxyuridomorpha</taxon>
        <taxon>Oxyuroidea</taxon>
        <taxon>Oxyuridae</taxon>
        <taxon>Syphacia</taxon>
    </lineage>
</organism>
<dbReference type="PANTHER" id="PTHR31893">
    <property type="entry name" value="TRANSMEMBRANE PROTEIN 151 HOMOLOG"/>
    <property type="match status" value="1"/>
</dbReference>
<feature type="transmembrane region" description="Helical" evidence="7">
    <location>
        <begin position="6"/>
        <end position="22"/>
    </location>
</feature>
<dbReference type="WBParaSite" id="SMUV_0000812701-mRNA-1">
    <property type="protein sequence ID" value="SMUV_0000812701-mRNA-1"/>
    <property type="gene ID" value="SMUV_0000812701"/>
</dbReference>
<evidence type="ECO:0000256" key="7">
    <source>
        <dbReference type="SAM" id="Phobius"/>
    </source>
</evidence>
<evidence type="ECO:0000256" key="3">
    <source>
        <dbReference type="ARBA" id="ARBA00022692"/>
    </source>
</evidence>